<accession>A0A6M3IHZ2</accession>
<sequence length="388" mass="40762">MATPIQIIKDLIGSQDINWGDSTSSFNRQTHTGGTTPINYIDAECIPSTTLGGYIGDNLHIQHTDTGTTQTTFTVNSSGDAIILSSSGLSADRTFTFPNTSNQALVGATDLLSIAASKGASLVGIQDSSTYYSSTTVEGALAEIGVDIAAISNVKGYKSGFKLGWSSATAVTIGGGMWEHRGTTTQYVYTNAQITFTLGSGGSNPSSDNLGNNEIHYIYIDDSAVVSSGSALLTATEFVNDTTAPTYSHSKAGWYNGNDRCVGAILTDGSAQVKVFYVRSDDYYCYGTKVEEFPSGAAPVAYAALDVSSSVPVFSTHARAFLQSTTAARMYYFAIDGSGSAISGGEVSLANAAFTLDVVTTDAQVLYWYTSAAATAIVYINGYFMNEL</sequence>
<proteinExistence type="predicted"/>
<reference evidence="1" key="1">
    <citation type="submission" date="2020-03" db="EMBL/GenBank/DDBJ databases">
        <title>The deep terrestrial virosphere.</title>
        <authorList>
            <person name="Holmfeldt K."/>
            <person name="Nilsson E."/>
            <person name="Simone D."/>
            <person name="Lopez-Fernandez M."/>
            <person name="Wu X."/>
            <person name="de Brujin I."/>
            <person name="Lundin D."/>
            <person name="Andersson A."/>
            <person name="Bertilsson S."/>
            <person name="Dopson M."/>
        </authorList>
    </citation>
    <scope>NUCLEOTIDE SEQUENCE</scope>
    <source>
        <strain evidence="1">MM415B01699</strain>
    </source>
</reference>
<gene>
    <name evidence="1" type="ORF">MM415B01699_0010</name>
</gene>
<dbReference type="AlphaFoldDB" id="A0A6M3IHZ2"/>
<organism evidence="1">
    <name type="scientific">viral metagenome</name>
    <dbReference type="NCBI Taxonomy" id="1070528"/>
    <lineage>
        <taxon>unclassified sequences</taxon>
        <taxon>metagenomes</taxon>
        <taxon>organismal metagenomes</taxon>
    </lineage>
</organism>
<dbReference type="EMBL" id="MT141257">
    <property type="protein sequence ID" value="QJA57160.1"/>
    <property type="molecule type" value="Genomic_DNA"/>
</dbReference>
<protein>
    <submittedName>
        <fullName evidence="1">Uncharacterized protein</fullName>
    </submittedName>
</protein>
<evidence type="ECO:0000313" key="1">
    <source>
        <dbReference type="EMBL" id="QJA57160.1"/>
    </source>
</evidence>
<name>A0A6M3IHZ2_9ZZZZ</name>